<protein>
    <submittedName>
        <fullName evidence="3">Uncharacterized protein</fullName>
    </submittedName>
</protein>
<gene>
    <name evidence="3" type="ORF">CC86DRAFT_382286</name>
</gene>
<dbReference type="Proteomes" id="UP000799424">
    <property type="component" value="Unassembled WGS sequence"/>
</dbReference>
<feature type="compositionally biased region" description="Polar residues" evidence="1">
    <location>
        <begin position="28"/>
        <end position="43"/>
    </location>
</feature>
<evidence type="ECO:0000313" key="4">
    <source>
        <dbReference type="Proteomes" id="UP000799424"/>
    </source>
</evidence>
<dbReference type="AlphaFoldDB" id="A0A6A7A0A2"/>
<evidence type="ECO:0000256" key="1">
    <source>
        <dbReference type="SAM" id="MobiDB-lite"/>
    </source>
</evidence>
<dbReference type="EMBL" id="MU006226">
    <property type="protein sequence ID" value="KAF2826214.1"/>
    <property type="molecule type" value="Genomic_DNA"/>
</dbReference>
<feature type="signal peptide" evidence="2">
    <location>
        <begin position="1"/>
        <end position="20"/>
    </location>
</feature>
<accession>A0A6A7A0A2</accession>
<organism evidence="3 4">
    <name type="scientific">Ophiobolus disseminans</name>
    <dbReference type="NCBI Taxonomy" id="1469910"/>
    <lineage>
        <taxon>Eukaryota</taxon>
        <taxon>Fungi</taxon>
        <taxon>Dikarya</taxon>
        <taxon>Ascomycota</taxon>
        <taxon>Pezizomycotina</taxon>
        <taxon>Dothideomycetes</taxon>
        <taxon>Pleosporomycetidae</taxon>
        <taxon>Pleosporales</taxon>
        <taxon>Pleosporineae</taxon>
        <taxon>Phaeosphaeriaceae</taxon>
        <taxon>Ophiobolus</taxon>
    </lineage>
</organism>
<reference evidence="3" key="1">
    <citation type="journal article" date="2020" name="Stud. Mycol.">
        <title>101 Dothideomycetes genomes: a test case for predicting lifestyles and emergence of pathogens.</title>
        <authorList>
            <person name="Haridas S."/>
            <person name="Albert R."/>
            <person name="Binder M."/>
            <person name="Bloem J."/>
            <person name="Labutti K."/>
            <person name="Salamov A."/>
            <person name="Andreopoulos B."/>
            <person name="Baker S."/>
            <person name="Barry K."/>
            <person name="Bills G."/>
            <person name="Bluhm B."/>
            <person name="Cannon C."/>
            <person name="Castanera R."/>
            <person name="Culley D."/>
            <person name="Daum C."/>
            <person name="Ezra D."/>
            <person name="Gonzalez J."/>
            <person name="Henrissat B."/>
            <person name="Kuo A."/>
            <person name="Liang C."/>
            <person name="Lipzen A."/>
            <person name="Lutzoni F."/>
            <person name="Magnuson J."/>
            <person name="Mondo S."/>
            <person name="Nolan M."/>
            <person name="Ohm R."/>
            <person name="Pangilinan J."/>
            <person name="Park H.-J."/>
            <person name="Ramirez L."/>
            <person name="Alfaro M."/>
            <person name="Sun H."/>
            <person name="Tritt A."/>
            <person name="Yoshinaga Y."/>
            <person name="Zwiers L.-H."/>
            <person name="Turgeon B."/>
            <person name="Goodwin S."/>
            <person name="Spatafora J."/>
            <person name="Crous P."/>
            <person name="Grigoriev I."/>
        </authorList>
    </citation>
    <scope>NUCLEOTIDE SEQUENCE</scope>
    <source>
        <strain evidence="3">CBS 113818</strain>
    </source>
</reference>
<keyword evidence="2" id="KW-0732">Signal</keyword>
<keyword evidence="4" id="KW-1185">Reference proteome</keyword>
<evidence type="ECO:0000256" key="2">
    <source>
        <dbReference type="SAM" id="SignalP"/>
    </source>
</evidence>
<evidence type="ECO:0000313" key="3">
    <source>
        <dbReference type="EMBL" id="KAF2826214.1"/>
    </source>
</evidence>
<feature type="region of interest" description="Disordered" evidence="1">
    <location>
        <begin position="28"/>
        <end position="51"/>
    </location>
</feature>
<name>A0A6A7A0A2_9PLEO</name>
<dbReference type="OrthoDB" id="3944128at2759"/>
<proteinExistence type="predicted"/>
<feature type="chain" id="PRO_5025410899" evidence="2">
    <location>
        <begin position="21"/>
        <end position="399"/>
    </location>
</feature>
<sequence length="399" mass="41107">MRLWRITQAASLAICASAFAVRDTSFNQTAPWDSSQSRPSQTKAEGPLFKPRPSEIAVDGFETVGLAATTTSIKQNVVEGRLTTTSKPDVGSLIESILNTVEPRIQSSAVGVHFERSEDGWGELTPGAAVPSEVKNPLFSETRGGGSGPTMTGGLPPSNMPQAIPLAGVTPQVTIPPVVPLPQVTPPPAITYSGITLQPVAVTSVRVLTIDGKPTTVSSIVSYRYAVGTDRLQIGSTTTINNVVIAVNIDSAGSTVLVAGDRTTTLPPPAQVLQQVQTASIVQAVKITTTVIEGTTKYVLAGQTLAPGQAVTVNGISISITVQSQLTILVVGDKTTTFAGSPITIATTEWDASASTTFGAGSGNTNSQSAATSVGAGSSNKSWLLTNLVGVAALMRPFV</sequence>